<gene>
    <name evidence="1" type="ORF">RM52_00515</name>
</gene>
<dbReference type="InterPro" id="IPR008930">
    <property type="entry name" value="Terpenoid_cyclase/PrenylTrfase"/>
</dbReference>
<dbReference type="EMBL" id="JWSZ01000001">
    <property type="protein sequence ID" value="KIC60295.1"/>
    <property type="molecule type" value="Genomic_DNA"/>
</dbReference>
<dbReference type="RefSeq" id="WP_039412384.1">
    <property type="nucleotide sequence ID" value="NZ_JWSZ01000001.1"/>
</dbReference>
<comment type="caution">
    <text evidence="1">The sequence shown here is derived from an EMBL/GenBank/DDBJ whole genome shotgun (WGS) entry which is preliminary data.</text>
</comment>
<evidence type="ECO:0000313" key="1">
    <source>
        <dbReference type="EMBL" id="KIC60295.1"/>
    </source>
</evidence>
<name>A0A0B4D7V1_9MICO</name>
<reference evidence="1 2" key="1">
    <citation type="submission" date="2014-12" db="EMBL/GenBank/DDBJ databases">
        <title>Genome sequencing of Microbacterium hominis TPW29.</title>
        <authorList>
            <person name="Tan P.W."/>
            <person name="Chan K.-G."/>
        </authorList>
    </citation>
    <scope>NUCLEOTIDE SEQUENCE [LARGE SCALE GENOMIC DNA]</scope>
    <source>
        <strain evidence="1 2">TPW29</strain>
    </source>
</reference>
<organism evidence="1 2">
    <name type="scientific">Microbacterium hominis</name>
    <dbReference type="NCBI Taxonomy" id="162426"/>
    <lineage>
        <taxon>Bacteria</taxon>
        <taxon>Bacillati</taxon>
        <taxon>Actinomycetota</taxon>
        <taxon>Actinomycetes</taxon>
        <taxon>Micrococcales</taxon>
        <taxon>Microbacteriaceae</taxon>
        <taxon>Microbacterium</taxon>
    </lineage>
</organism>
<dbReference type="Gene3D" id="1.50.10.20">
    <property type="match status" value="1"/>
</dbReference>
<sequence>MIDETVRDWLLDSDPTLRWQVERDLLDEPAEVWRATRARIPLEGDGARLLSYQDPDGQWAGGAFFPGGFDVATQDEIPGQPYTATTWTLTTLREWGMDAAALGDTADRLAVSARWEYDDLPYWDGEVDVCINAMTLANGAWLGRDMSPLAAWFAAHQLPDGGWNCEWVDGSVRSSFHSTINAVRGLLAYEELTGDSSVAASRRRGEEYLLARRLRTRLSTGEQVGPWTDLLVYPYRAPFSALKAADHVTAAAVHDGILLDPRAADTLEIVRAGCQSDGRWLQGFHFPGEVWFPLDVEVGEPSRWVTFLALRALSRAGAASA</sequence>
<protein>
    <submittedName>
        <fullName evidence="1">Squalene cyclase</fullName>
    </submittedName>
</protein>
<dbReference type="Proteomes" id="UP000031202">
    <property type="component" value="Unassembled WGS sequence"/>
</dbReference>
<dbReference type="SUPFAM" id="SSF48239">
    <property type="entry name" value="Terpenoid cyclases/Protein prenyltransferases"/>
    <property type="match status" value="1"/>
</dbReference>
<evidence type="ECO:0000313" key="2">
    <source>
        <dbReference type="Proteomes" id="UP000031202"/>
    </source>
</evidence>
<accession>A0A0B4D7V1</accession>
<dbReference type="AlphaFoldDB" id="A0A0B4D7V1"/>
<proteinExistence type="predicted"/>